<dbReference type="Pfam" id="PF02386">
    <property type="entry name" value="TrkH"/>
    <property type="match status" value="1"/>
</dbReference>
<feature type="transmembrane region" description="Helical" evidence="8">
    <location>
        <begin position="85"/>
        <end position="114"/>
    </location>
</feature>
<organism evidence="9 10">
    <name type="scientific">Mycoplasma phocimorsus</name>
    <dbReference type="NCBI Taxonomy" id="3045839"/>
    <lineage>
        <taxon>Bacteria</taxon>
        <taxon>Bacillati</taxon>
        <taxon>Mycoplasmatota</taxon>
        <taxon>Mollicutes</taxon>
        <taxon>Mycoplasmataceae</taxon>
        <taxon>Mycoplasma</taxon>
    </lineage>
</organism>
<keyword evidence="7 8" id="KW-0472">Membrane</keyword>
<feature type="transmembrane region" description="Helical" evidence="8">
    <location>
        <begin position="345"/>
        <end position="378"/>
    </location>
</feature>
<dbReference type="InterPro" id="IPR003445">
    <property type="entry name" value="Cat_transpt"/>
</dbReference>
<reference evidence="9" key="1">
    <citation type="submission" date="2023-05" db="EMBL/GenBank/DDBJ databases">
        <title>Mycoplasma phocimorsus sp. nov., isolated from Scandinavian patients with seal finger or septic arthritis after contact with seals.</title>
        <authorList>
            <person name="Skafte-Holm A."/>
            <person name="Pedersen T.R."/>
            <person name="Froelund M."/>
            <person name="Stegger M."/>
            <person name="Qvortrup K."/>
            <person name="Michaels D.L."/>
            <person name="Brown D.R."/>
            <person name="Jensen J.S."/>
        </authorList>
    </citation>
    <scope>NUCLEOTIDE SEQUENCE</scope>
    <source>
        <strain evidence="9">M5725</strain>
    </source>
</reference>
<dbReference type="RefSeq" id="WP_283824010.1">
    <property type="nucleotide sequence ID" value="NZ_JASDAY010000046.1"/>
</dbReference>
<dbReference type="AlphaFoldDB" id="A0AAJ1PSC8"/>
<keyword evidence="3" id="KW-1003">Cell membrane</keyword>
<comment type="caution">
    <text evidence="9">The sequence shown here is derived from an EMBL/GenBank/DDBJ whole genome shotgun (WGS) entry which is preliminary data.</text>
</comment>
<sequence length="507" mass="57324">MFNKFISKTNELKNRKKTSKIRYIFLIYFLIILFSSLILFFPWVKKVTPENWWNYNNYIDSLFTSVSAFSDTGLVTLETQATWNIFGQAVIATLIFVGGTGFFALKIFILNYLFRKKFYNIDKELLLAERGDIKNQTSNLVISSLKFIISILIISGFILTFYFYLAIPTPPLGEEMNVILPSSPQGDWSLSFRFGFFHAISALNNAGFDIMGGKSLMPYYGNFWLQFIIVVLFIIGGIGYPIIYDINSWIKFKIKYRDERKYHWSLITKISVTTYFVLSIFALAVIIPLEVFSKNPTSFWNHMIAGKYKYGGPLQKIWTVLFTVFSTRSAGFATIDLNSFSSSTLIIMTILMFIGAAPASTGGGIRTTTFAIIFVALASRISGSKTTRMFRRKISSDKVVMASNVFIISIILLMLGTIILNTSVQNYSGNLNNNTNSLTMLFETSSAFGTAGLSLGITQDLNLGSKFILIFIMFIGQFGISSTIIVWRDKITRSNSYEYIEEDVLIG</sequence>
<keyword evidence="6" id="KW-0406">Ion transport</keyword>
<dbReference type="GO" id="GO:0005886">
    <property type="term" value="C:plasma membrane"/>
    <property type="evidence" value="ECO:0007669"/>
    <property type="project" value="UniProtKB-SubCell"/>
</dbReference>
<dbReference type="GO" id="GO:0008324">
    <property type="term" value="F:monoatomic cation transmembrane transporter activity"/>
    <property type="evidence" value="ECO:0007669"/>
    <property type="project" value="InterPro"/>
</dbReference>
<gene>
    <name evidence="9" type="ORF">QLQ80_02220</name>
</gene>
<evidence type="ECO:0000256" key="5">
    <source>
        <dbReference type="ARBA" id="ARBA00022989"/>
    </source>
</evidence>
<feature type="transmembrane region" description="Helical" evidence="8">
    <location>
        <begin position="147"/>
        <end position="167"/>
    </location>
</feature>
<evidence type="ECO:0000256" key="3">
    <source>
        <dbReference type="ARBA" id="ARBA00022475"/>
    </source>
</evidence>
<proteinExistence type="predicted"/>
<feature type="transmembrane region" description="Helical" evidence="8">
    <location>
        <begin position="467"/>
        <end position="487"/>
    </location>
</feature>
<feature type="transmembrane region" description="Helical" evidence="8">
    <location>
        <begin position="223"/>
        <end position="243"/>
    </location>
</feature>
<keyword evidence="2" id="KW-0813">Transport</keyword>
<evidence type="ECO:0000313" key="10">
    <source>
        <dbReference type="Proteomes" id="UP001224428"/>
    </source>
</evidence>
<keyword evidence="5 8" id="KW-1133">Transmembrane helix</keyword>
<evidence type="ECO:0000313" key="9">
    <source>
        <dbReference type="EMBL" id="MDJ1645888.1"/>
    </source>
</evidence>
<feature type="transmembrane region" description="Helical" evidence="8">
    <location>
        <begin position="264"/>
        <end position="287"/>
    </location>
</feature>
<dbReference type="Proteomes" id="UP001224428">
    <property type="component" value="Unassembled WGS sequence"/>
</dbReference>
<evidence type="ECO:0000256" key="4">
    <source>
        <dbReference type="ARBA" id="ARBA00022692"/>
    </source>
</evidence>
<evidence type="ECO:0000256" key="7">
    <source>
        <dbReference type="ARBA" id="ARBA00023136"/>
    </source>
</evidence>
<evidence type="ECO:0000256" key="8">
    <source>
        <dbReference type="SAM" id="Phobius"/>
    </source>
</evidence>
<dbReference type="EMBL" id="JASDDP010000020">
    <property type="protein sequence ID" value="MDJ1645888.1"/>
    <property type="molecule type" value="Genomic_DNA"/>
</dbReference>
<evidence type="ECO:0000256" key="6">
    <source>
        <dbReference type="ARBA" id="ARBA00023065"/>
    </source>
</evidence>
<protein>
    <submittedName>
        <fullName evidence="9">Potassium transporter TrkG</fullName>
    </submittedName>
</protein>
<accession>A0AAJ1PSC8</accession>
<evidence type="ECO:0000256" key="2">
    <source>
        <dbReference type="ARBA" id="ARBA00022448"/>
    </source>
</evidence>
<dbReference type="GO" id="GO:0030001">
    <property type="term" value="P:metal ion transport"/>
    <property type="evidence" value="ECO:0007669"/>
    <property type="project" value="UniProtKB-ARBA"/>
</dbReference>
<feature type="transmembrane region" description="Helical" evidence="8">
    <location>
        <begin position="399"/>
        <end position="420"/>
    </location>
</feature>
<dbReference type="PANTHER" id="PTHR32024:SF1">
    <property type="entry name" value="KTR SYSTEM POTASSIUM UPTAKE PROTEIN B"/>
    <property type="match status" value="1"/>
</dbReference>
<keyword evidence="10" id="KW-1185">Reference proteome</keyword>
<comment type="subcellular location">
    <subcellularLocation>
        <location evidence="1">Cell membrane</location>
        <topology evidence="1">Multi-pass membrane protein</topology>
    </subcellularLocation>
</comment>
<dbReference type="PANTHER" id="PTHR32024">
    <property type="entry name" value="TRK SYSTEM POTASSIUM UPTAKE PROTEIN TRKG-RELATED"/>
    <property type="match status" value="1"/>
</dbReference>
<feature type="transmembrane region" description="Helical" evidence="8">
    <location>
        <begin position="21"/>
        <end position="44"/>
    </location>
</feature>
<evidence type="ECO:0000256" key="1">
    <source>
        <dbReference type="ARBA" id="ARBA00004651"/>
    </source>
</evidence>
<keyword evidence="4 8" id="KW-0812">Transmembrane</keyword>
<name>A0AAJ1PSC8_9MOLU</name>